<protein>
    <submittedName>
        <fullName evidence="3">Uncharacterized protein</fullName>
    </submittedName>
</protein>
<reference evidence="3 4" key="1">
    <citation type="submission" date="2015-01" db="EMBL/GenBank/DDBJ databases">
        <title>The Genome Sequence of Rhinocladiella mackenzie CBS 650.93.</title>
        <authorList>
            <consortium name="The Broad Institute Genomics Platform"/>
            <person name="Cuomo C."/>
            <person name="de Hoog S."/>
            <person name="Gorbushina A."/>
            <person name="Stielow B."/>
            <person name="Teixiera M."/>
            <person name="Abouelleil A."/>
            <person name="Chapman S.B."/>
            <person name="Priest M."/>
            <person name="Young S.K."/>
            <person name="Wortman J."/>
            <person name="Nusbaum C."/>
            <person name="Birren B."/>
        </authorList>
    </citation>
    <scope>NUCLEOTIDE SEQUENCE [LARGE SCALE GENOMIC DNA]</scope>
    <source>
        <strain evidence="3 4">CBS 650.93</strain>
    </source>
</reference>
<feature type="transmembrane region" description="Helical" evidence="2">
    <location>
        <begin position="48"/>
        <end position="77"/>
    </location>
</feature>
<dbReference type="RefSeq" id="XP_013272060.1">
    <property type="nucleotide sequence ID" value="XM_013416606.1"/>
</dbReference>
<accession>A0A0D2IGP0</accession>
<dbReference type="HOGENOM" id="CLU_2005164_0_0_1"/>
<evidence type="ECO:0000256" key="2">
    <source>
        <dbReference type="SAM" id="Phobius"/>
    </source>
</evidence>
<gene>
    <name evidence="3" type="ORF">Z518_05795</name>
</gene>
<sequence>MREPRKRARLGEAVLWEYRGPTFFSPSDIDLRKNLIVKRGTNNYHTGVALAGTVAGLGAAEFALFTRLLVFFGMSLFKQRMASKRSTTAAPNTLPAAETEAVETEEEATENRAEQIIYLFDRGG</sequence>
<feature type="region of interest" description="Disordered" evidence="1">
    <location>
        <begin position="83"/>
        <end position="109"/>
    </location>
</feature>
<dbReference type="AlphaFoldDB" id="A0A0D2IGP0"/>
<dbReference type="EMBL" id="KN847478">
    <property type="protein sequence ID" value="KIX04924.1"/>
    <property type="molecule type" value="Genomic_DNA"/>
</dbReference>
<keyword evidence="2" id="KW-0812">Transmembrane</keyword>
<dbReference type="GeneID" id="25293866"/>
<keyword evidence="2" id="KW-0472">Membrane</keyword>
<dbReference type="STRING" id="1442369.A0A0D2IGP0"/>
<proteinExistence type="predicted"/>
<name>A0A0D2IGP0_9EURO</name>
<evidence type="ECO:0000256" key="1">
    <source>
        <dbReference type="SAM" id="MobiDB-lite"/>
    </source>
</evidence>
<keyword evidence="4" id="KW-1185">Reference proteome</keyword>
<evidence type="ECO:0000313" key="4">
    <source>
        <dbReference type="Proteomes" id="UP000053617"/>
    </source>
</evidence>
<organism evidence="3 4">
    <name type="scientific">Rhinocladiella mackenziei CBS 650.93</name>
    <dbReference type="NCBI Taxonomy" id="1442369"/>
    <lineage>
        <taxon>Eukaryota</taxon>
        <taxon>Fungi</taxon>
        <taxon>Dikarya</taxon>
        <taxon>Ascomycota</taxon>
        <taxon>Pezizomycotina</taxon>
        <taxon>Eurotiomycetes</taxon>
        <taxon>Chaetothyriomycetidae</taxon>
        <taxon>Chaetothyriales</taxon>
        <taxon>Herpotrichiellaceae</taxon>
        <taxon>Rhinocladiella</taxon>
    </lineage>
</organism>
<evidence type="ECO:0000313" key="3">
    <source>
        <dbReference type="EMBL" id="KIX04924.1"/>
    </source>
</evidence>
<dbReference type="VEuPathDB" id="FungiDB:Z518_05795"/>
<keyword evidence="2" id="KW-1133">Transmembrane helix</keyword>
<dbReference type="Proteomes" id="UP000053617">
    <property type="component" value="Unassembled WGS sequence"/>
</dbReference>